<evidence type="ECO:0000313" key="3">
    <source>
        <dbReference type="Proteomes" id="UP000031737"/>
    </source>
</evidence>
<dbReference type="Proteomes" id="UP000031737">
    <property type="component" value="Unassembled WGS sequence"/>
</dbReference>
<name>A0A061IYR2_TRYRA</name>
<evidence type="ECO:0000313" key="2">
    <source>
        <dbReference type="EMBL" id="ESL08293.1"/>
    </source>
</evidence>
<dbReference type="AlphaFoldDB" id="A0A061IYR2"/>
<organism evidence="2 3">
    <name type="scientific">Trypanosoma rangeli SC58</name>
    <dbReference type="NCBI Taxonomy" id="429131"/>
    <lineage>
        <taxon>Eukaryota</taxon>
        <taxon>Discoba</taxon>
        <taxon>Euglenozoa</taxon>
        <taxon>Kinetoplastea</taxon>
        <taxon>Metakinetoplastina</taxon>
        <taxon>Trypanosomatida</taxon>
        <taxon>Trypanosomatidae</taxon>
        <taxon>Trypanosoma</taxon>
        <taxon>Herpetosoma</taxon>
    </lineage>
</organism>
<sequence>MCQWKWENSSHKRTIGVALGIVLGCCILSYISVRYRRRIQAARLMELRLRSKTRTHGGADKKLPFSLLFLEKGGATSLKLRTGGAPTPRCISISQQNDRKGVSNSTSPEKTLVNFGVDLNATVGHLAMNVSGSFTREAATCRFPIELKRYVHVDGCSITLVAEDLGNVEGNMTTEAYKTKCIARVQEEAARQQTYFKVQYDTSASKIVTTIMERHVCLYLGPAPVVVTTFFLVHNHVAYIIQLQSHLDNYGPRLTEFFLTVQSARLEKVPRVVPGKVCHTLRSGNGEEFYRVCLSPQFIVTSTNVNNVLMLSYRHANEWSGEVLTWAPQKGKASGNKFNEDTDAGCDGDDVITLIPGKLYLASRWNSCAKLGATVINDVKELLEAVSVSSGEITGKHLPPSLYISEALEMQLPSIQRFTTNVCIHTADPFISMFVRTKDAGMFEFEVGAFGEQELGELERTGFKRMGKLVFLRREETASGKSKVVFVGDTGKKTMLRIDAVHCPGDDFWYALKCLYVEENKVPEELLQYVEAALDTLLFTASSHISSPKFERQL</sequence>
<reference evidence="2 3" key="1">
    <citation type="submission" date="2013-07" db="EMBL/GenBank/DDBJ databases">
        <authorList>
            <person name="Stoco P.H."/>
            <person name="Wagner G."/>
            <person name="Gerber A."/>
            <person name="Zaha A."/>
            <person name="Thompson C."/>
            <person name="Bartholomeu D.C."/>
            <person name="Luckemeyer D.D."/>
            <person name="Bahia D."/>
            <person name="Loreto E."/>
            <person name="Prestes E.B."/>
            <person name="Lima F.M."/>
            <person name="Rodrigues-Luiz G."/>
            <person name="Vallejo G.A."/>
            <person name="Filho J.F."/>
            <person name="Monteiro K.M."/>
            <person name="Tyler K.M."/>
            <person name="de Almeida L.G."/>
            <person name="Ortiz M.F."/>
            <person name="Siervo M.A."/>
            <person name="de Moraes M.H."/>
            <person name="Cunha O.L."/>
            <person name="Mendonca-Neto R."/>
            <person name="Silva R."/>
            <person name="Teixeira S.M."/>
            <person name="Murta S.M."/>
            <person name="Sincero T.C."/>
            <person name="Mendes T.A."/>
            <person name="Urmenyi T.P."/>
            <person name="Silva V.G."/>
            <person name="da Rocha W.D."/>
            <person name="Andersson B."/>
            <person name="Romanha A.J."/>
            <person name="Steindel M."/>
            <person name="de Vasconcelos A.T."/>
            <person name="Grisard E.C."/>
        </authorList>
    </citation>
    <scope>NUCLEOTIDE SEQUENCE [LARGE SCALE GENOMIC DNA]</scope>
    <source>
        <strain evidence="2 3">SC58</strain>
    </source>
</reference>
<keyword evidence="1" id="KW-1133">Transmembrane helix</keyword>
<gene>
    <name evidence="2" type="ORF">TRSC58_04006</name>
</gene>
<keyword evidence="1" id="KW-0472">Membrane</keyword>
<proteinExistence type="predicted"/>
<dbReference type="VEuPathDB" id="TriTrypDB:TRSC58_04006"/>
<dbReference type="OrthoDB" id="263588at2759"/>
<keyword evidence="3" id="KW-1185">Reference proteome</keyword>
<dbReference type="EMBL" id="AUPL01004006">
    <property type="protein sequence ID" value="ESL08293.1"/>
    <property type="molecule type" value="Genomic_DNA"/>
</dbReference>
<keyword evidence="1" id="KW-0812">Transmembrane</keyword>
<protein>
    <submittedName>
        <fullName evidence="2">Uncharacterized protein</fullName>
    </submittedName>
</protein>
<accession>A0A061IYR2</accession>
<evidence type="ECO:0000256" key="1">
    <source>
        <dbReference type="SAM" id="Phobius"/>
    </source>
</evidence>
<feature type="transmembrane region" description="Helical" evidence="1">
    <location>
        <begin position="15"/>
        <end position="33"/>
    </location>
</feature>
<comment type="caution">
    <text evidence="2">The sequence shown here is derived from an EMBL/GenBank/DDBJ whole genome shotgun (WGS) entry which is preliminary data.</text>
</comment>
<dbReference type="PROSITE" id="PS51257">
    <property type="entry name" value="PROKAR_LIPOPROTEIN"/>
    <property type="match status" value="1"/>
</dbReference>